<evidence type="ECO:0000313" key="2">
    <source>
        <dbReference type="Proteomes" id="UP001195483"/>
    </source>
</evidence>
<dbReference type="Proteomes" id="UP001195483">
    <property type="component" value="Unassembled WGS sequence"/>
</dbReference>
<sequence>MCLLQRTLSVQHNTYSTVRCGAAQCSAVQCSKPVGTKVPKWDLEIQKDVEPTPGIFSEVIWTLYMVEIFNSKTGYGIDSESRHVDVEIQIEEPPATSSDESSTPFRRCNLYFVKHYKNSTTYNILGKYEI</sequence>
<comment type="caution">
    <text evidence="1">The sequence shown here is derived from an EMBL/GenBank/DDBJ whole genome shotgun (WGS) entry which is preliminary data.</text>
</comment>
<dbReference type="EMBL" id="JAEAOA010000985">
    <property type="protein sequence ID" value="KAK3589812.1"/>
    <property type="molecule type" value="Genomic_DNA"/>
</dbReference>
<keyword evidence="2" id="KW-1185">Reference proteome</keyword>
<dbReference type="AlphaFoldDB" id="A0AAE0SDF3"/>
<accession>A0AAE0SDF3</accession>
<reference evidence="1" key="2">
    <citation type="journal article" date="2021" name="Genome Biol. Evol.">
        <title>Developing a high-quality reference genome for a parasitic bivalve with doubly uniparental inheritance (Bivalvia: Unionida).</title>
        <authorList>
            <person name="Smith C.H."/>
        </authorList>
    </citation>
    <scope>NUCLEOTIDE SEQUENCE</scope>
    <source>
        <strain evidence="1">CHS0354</strain>
        <tissue evidence="1">Mantle</tissue>
    </source>
</reference>
<name>A0AAE0SDF3_9BIVA</name>
<organism evidence="1 2">
    <name type="scientific">Potamilus streckersoni</name>
    <dbReference type="NCBI Taxonomy" id="2493646"/>
    <lineage>
        <taxon>Eukaryota</taxon>
        <taxon>Metazoa</taxon>
        <taxon>Spiralia</taxon>
        <taxon>Lophotrochozoa</taxon>
        <taxon>Mollusca</taxon>
        <taxon>Bivalvia</taxon>
        <taxon>Autobranchia</taxon>
        <taxon>Heteroconchia</taxon>
        <taxon>Palaeoheterodonta</taxon>
        <taxon>Unionida</taxon>
        <taxon>Unionoidea</taxon>
        <taxon>Unionidae</taxon>
        <taxon>Ambleminae</taxon>
        <taxon>Lampsilini</taxon>
        <taxon>Potamilus</taxon>
    </lineage>
</organism>
<gene>
    <name evidence="1" type="ORF">CHS0354_015817</name>
</gene>
<reference evidence="1" key="1">
    <citation type="journal article" date="2021" name="Genome Biol. Evol.">
        <title>A High-Quality Reference Genome for a Parasitic Bivalve with Doubly Uniparental Inheritance (Bivalvia: Unionida).</title>
        <authorList>
            <person name="Smith C.H."/>
        </authorList>
    </citation>
    <scope>NUCLEOTIDE SEQUENCE</scope>
    <source>
        <strain evidence="1">CHS0354</strain>
    </source>
</reference>
<evidence type="ECO:0000313" key="1">
    <source>
        <dbReference type="EMBL" id="KAK3589812.1"/>
    </source>
</evidence>
<protein>
    <submittedName>
        <fullName evidence="1">Uncharacterized protein</fullName>
    </submittedName>
</protein>
<reference evidence="1" key="3">
    <citation type="submission" date="2023-05" db="EMBL/GenBank/DDBJ databases">
        <authorList>
            <person name="Smith C.H."/>
        </authorList>
    </citation>
    <scope>NUCLEOTIDE SEQUENCE</scope>
    <source>
        <strain evidence="1">CHS0354</strain>
        <tissue evidence="1">Mantle</tissue>
    </source>
</reference>
<proteinExistence type="predicted"/>